<dbReference type="Proteomes" id="UP000001996">
    <property type="component" value="Unassembled WGS sequence"/>
</dbReference>
<dbReference type="InParanoid" id="A5E7M2"/>
<evidence type="ECO:0000313" key="2">
    <source>
        <dbReference type="EMBL" id="EDK47430.1"/>
    </source>
</evidence>
<name>A5E7M2_LODEL</name>
<feature type="compositionally biased region" description="Low complexity" evidence="1">
    <location>
        <begin position="251"/>
        <end position="266"/>
    </location>
</feature>
<feature type="region of interest" description="Disordered" evidence="1">
    <location>
        <begin position="247"/>
        <end position="266"/>
    </location>
</feature>
<proteinExistence type="predicted"/>
<feature type="compositionally biased region" description="Polar residues" evidence="1">
    <location>
        <begin position="24"/>
        <end position="35"/>
    </location>
</feature>
<evidence type="ECO:0000256" key="1">
    <source>
        <dbReference type="SAM" id="MobiDB-lite"/>
    </source>
</evidence>
<feature type="region of interest" description="Disordered" evidence="1">
    <location>
        <begin position="122"/>
        <end position="148"/>
    </location>
</feature>
<dbReference type="AlphaFoldDB" id="A5E7M2"/>
<organism evidence="2 3">
    <name type="scientific">Lodderomyces elongisporus (strain ATCC 11503 / CBS 2605 / JCM 1781 / NBRC 1676 / NRRL YB-4239)</name>
    <name type="common">Yeast</name>
    <name type="synonym">Saccharomyces elongisporus</name>
    <dbReference type="NCBI Taxonomy" id="379508"/>
    <lineage>
        <taxon>Eukaryota</taxon>
        <taxon>Fungi</taxon>
        <taxon>Dikarya</taxon>
        <taxon>Ascomycota</taxon>
        <taxon>Saccharomycotina</taxon>
        <taxon>Pichiomycetes</taxon>
        <taxon>Debaryomycetaceae</taxon>
        <taxon>Candida/Lodderomyces clade</taxon>
        <taxon>Lodderomyces</taxon>
    </lineage>
</organism>
<dbReference type="VEuPathDB" id="FungiDB:LELG_05611"/>
<protein>
    <submittedName>
        <fullName evidence="2">Uncharacterized protein</fullName>
    </submittedName>
</protein>
<dbReference type="HOGENOM" id="CLU_987192_0_0_1"/>
<dbReference type="GeneID" id="5230290"/>
<gene>
    <name evidence="2" type="ORF">LELG_05611</name>
</gene>
<dbReference type="EMBL" id="CH981534">
    <property type="protein sequence ID" value="EDK47430.1"/>
    <property type="molecule type" value="Genomic_DNA"/>
</dbReference>
<sequence length="282" mass="31526">MGKQMEQDTRPCNVETFRKHDLSKQASSNPLTPLTQAVELLTSAENNQNQNRDHNHNQIHHPHKAHQDHNQNHNQKYNQNRNQNQEPAFMGDEMEGLEMAGGNEPEPHGSDFWETMKDLHKPLSANDALPPSPPPPPLSQQNGNIHKPKDDFKAKVRYNTDVSVSGSNFINSNGAISQQFSSETFGQPKVIDATEFHSDQANGGFASQHMDEEDEVLAREVGEVGIDQEILDSYGLFYNVYTKEGSTFPDSQPNQQTSQQQASVGSTYDQWGSGFIIPFNPS</sequence>
<evidence type="ECO:0000313" key="3">
    <source>
        <dbReference type="Proteomes" id="UP000001996"/>
    </source>
</evidence>
<feature type="region of interest" description="Disordered" evidence="1">
    <location>
        <begin position="1"/>
        <end position="79"/>
    </location>
</feature>
<accession>A5E7M2</accession>
<keyword evidence="3" id="KW-1185">Reference proteome</keyword>
<dbReference type="KEGG" id="lel:PVL30_004370"/>
<reference evidence="2 3" key="1">
    <citation type="journal article" date="2009" name="Nature">
        <title>Evolution of pathogenicity and sexual reproduction in eight Candida genomes.</title>
        <authorList>
            <person name="Butler G."/>
            <person name="Rasmussen M.D."/>
            <person name="Lin M.F."/>
            <person name="Santos M.A."/>
            <person name="Sakthikumar S."/>
            <person name="Munro C.A."/>
            <person name="Rheinbay E."/>
            <person name="Grabherr M."/>
            <person name="Forche A."/>
            <person name="Reedy J.L."/>
            <person name="Agrafioti I."/>
            <person name="Arnaud M.B."/>
            <person name="Bates S."/>
            <person name="Brown A.J."/>
            <person name="Brunke S."/>
            <person name="Costanzo M.C."/>
            <person name="Fitzpatrick D.A."/>
            <person name="de Groot P.W."/>
            <person name="Harris D."/>
            <person name="Hoyer L.L."/>
            <person name="Hube B."/>
            <person name="Klis F.M."/>
            <person name="Kodira C."/>
            <person name="Lennard N."/>
            <person name="Logue M.E."/>
            <person name="Martin R."/>
            <person name="Neiman A.M."/>
            <person name="Nikolaou E."/>
            <person name="Quail M.A."/>
            <person name="Quinn J."/>
            <person name="Santos M.C."/>
            <person name="Schmitzberger F.F."/>
            <person name="Sherlock G."/>
            <person name="Shah P."/>
            <person name="Silverstein K.A."/>
            <person name="Skrzypek M.S."/>
            <person name="Soll D."/>
            <person name="Staggs R."/>
            <person name="Stansfield I."/>
            <person name="Stumpf M.P."/>
            <person name="Sudbery P.E."/>
            <person name="Srikantha T."/>
            <person name="Zeng Q."/>
            <person name="Berman J."/>
            <person name="Berriman M."/>
            <person name="Heitman J."/>
            <person name="Gow N.A."/>
            <person name="Lorenz M.C."/>
            <person name="Birren B.W."/>
            <person name="Kellis M."/>
            <person name="Cuomo C.A."/>
        </authorList>
    </citation>
    <scope>NUCLEOTIDE SEQUENCE [LARGE SCALE GENOMIC DNA]</scope>
    <source>
        <strain evidence="3">ATCC 11503 / BCRC 21390 / CBS 2605 / JCM 1781 / NBRC 1676 / NRRL YB-4239</strain>
    </source>
</reference>